<dbReference type="Pfam" id="PF02518">
    <property type="entry name" value="HATPase_c"/>
    <property type="match status" value="1"/>
</dbReference>
<keyword evidence="9" id="KW-0547">Nucleotide-binding</keyword>
<organism evidence="19 20">
    <name type="scientific">Thiohalocapsa halophila</name>
    <dbReference type="NCBI Taxonomy" id="69359"/>
    <lineage>
        <taxon>Bacteria</taxon>
        <taxon>Pseudomonadati</taxon>
        <taxon>Pseudomonadota</taxon>
        <taxon>Gammaproteobacteria</taxon>
        <taxon>Chromatiales</taxon>
        <taxon>Chromatiaceae</taxon>
        <taxon>Thiohalocapsa</taxon>
    </lineage>
</organism>
<keyword evidence="14 16" id="KW-0472">Membrane</keyword>
<evidence type="ECO:0000313" key="20">
    <source>
        <dbReference type="Proteomes" id="UP000748752"/>
    </source>
</evidence>
<evidence type="ECO:0000313" key="19">
    <source>
        <dbReference type="EMBL" id="MBK1632501.1"/>
    </source>
</evidence>
<dbReference type="InterPro" id="IPR003594">
    <property type="entry name" value="HATPase_dom"/>
</dbReference>
<dbReference type="GO" id="GO:0016301">
    <property type="term" value="F:kinase activity"/>
    <property type="evidence" value="ECO:0007669"/>
    <property type="project" value="UniProtKB-KW"/>
</dbReference>
<dbReference type="SMART" id="SM00387">
    <property type="entry name" value="HATPase_c"/>
    <property type="match status" value="1"/>
</dbReference>
<dbReference type="PROSITE" id="PS50109">
    <property type="entry name" value="HIS_KIN"/>
    <property type="match status" value="1"/>
</dbReference>
<dbReference type="Gene3D" id="1.10.287.130">
    <property type="match status" value="1"/>
</dbReference>
<dbReference type="RefSeq" id="WP_200240105.1">
    <property type="nucleotide sequence ID" value="NZ_NRRV01000049.1"/>
</dbReference>
<feature type="compositionally biased region" description="Basic and acidic residues" evidence="15">
    <location>
        <begin position="435"/>
        <end position="446"/>
    </location>
</feature>
<keyword evidence="20" id="KW-1185">Reference proteome</keyword>
<evidence type="ECO:0000256" key="1">
    <source>
        <dbReference type="ARBA" id="ARBA00000085"/>
    </source>
</evidence>
<feature type="transmembrane region" description="Helical" evidence="16">
    <location>
        <begin position="158"/>
        <end position="178"/>
    </location>
</feature>
<dbReference type="SMART" id="SM00388">
    <property type="entry name" value="HisKA"/>
    <property type="match status" value="1"/>
</dbReference>
<dbReference type="PANTHER" id="PTHR44936">
    <property type="entry name" value="SENSOR PROTEIN CREC"/>
    <property type="match status" value="1"/>
</dbReference>
<dbReference type="PANTHER" id="PTHR44936:SF5">
    <property type="entry name" value="SENSOR HISTIDINE KINASE ENVZ"/>
    <property type="match status" value="1"/>
</dbReference>
<protein>
    <recommendedName>
        <fullName evidence="3">histidine kinase</fullName>
        <ecNumber evidence="3">2.7.13.3</ecNumber>
    </recommendedName>
</protein>
<evidence type="ECO:0000256" key="5">
    <source>
        <dbReference type="ARBA" id="ARBA00022519"/>
    </source>
</evidence>
<keyword evidence="6" id="KW-0597">Phosphoprotein</keyword>
<dbReference type="PRINTS" id="PR00344">
    <property type="entry name" value="BCTRLSENSOR"/>
</dbReference>
<evidence type="ECO:0000256" key="14">
    <source>
        <dbReference type="ARBA" id="ARBA00023136"/>
    </source>
</evidence>
<gene>
    <name evidence="19" type="ORF">CKO31_17485</name>
</gene>
<dbReference type="SUPFAM" id="SSF47384">
    <property type="entry name" value="Homodimeric domain of signal transducing histidine kinase"/>
    <property type="match status" value="1"/>
</dbReference>
<keyword evidence="4" id="KW-1003">Cell membrane</keyword>
<dbReference type="InterPro" id="IPR050980">
    <property type="entry name" value="2C_sensor_his_kinase"/>
</dbReference>
<dbReference type="Gene3D" id="1.10.8.500">
    <property type="entry name" value="HAMP domain in histidine kinase"/>
    <property type="match status" value="1"/>
</dbReference>
<keyword evidence="8 16" id="KW-0812">Transmembrane</keyword>
<dbReference type="Gene3D" id="3.30.565.10">
    <property type="entry name" value="Histidine kinase-like ATPase, C-terminal domain"/>
    <property type="match status" value="1"/>
</dbReference>
<evidence type="ECO:0000256" key="6">
    <source>
        <dbReference type="ARBA" id="ARBA00022553"/>
    </source>
</evidence>
<feature type="domain" description="Histidine kinase" evidence="17">
    <location>
        <begin position="239"/>
        <end position="437"/>
    </location>
</feature>
<dbReference type="InterPro" id="IPR004358">
    <property type="entry name" value="Sig_transdc_His_kin-like_C"/>
</dbReference>
<dbReference type="Proteomes" id="UP000748752">
    <property type="component" value="Unassembled WGS sequence"/>
</dbReference>
<evidence type="ECO:0000259" key="17">
    <source>
        <dbReference type="PROSITE" id="PS50109"/>
    </source>
</evidence>
<dbReference type="EC" id="2.7.13.3" evidence="3"/>
<keyword evidence="13" id="KW-0902">Two-component regulatory system</keyword>
<dbReference type="InterPro" id="IPR005467">
    <property type="entry name" value="His_kinase_dom"/>
</dbReference>
<keyword evidence="11" id="KW-0067">ATP-binding</keyword>
<comment type="caution">
    <text evidence="19">The sequence shown here is derived from an EMBL/GenBank/DDBJ whole genome shotgun (WGS) entry which is preliminary data.</text>
</comment>
<dbReference type="SMART" id="SM00304">
    <property type="entry name" value="HAMP"/>
    <property type="match status" value="1"/>
</dbReference>
<comment type="subcellular location">
    <subcellularLocation>
        <location evidence="2">Cell inner membrane</location>
        <topology evidence="2">Multi-pass membrane protein</topology>
    </subcellularLocation>
</comment>
<sequence>MSPLRSLLPASLFARVLLTLLLTFGSFALITFVTVVYYALFPVVQRSTADLAAFMELSARTLVQLPADMRSEYRFKLLNDYQLWLRTEEEPPANLRHYFFPYVLRLSQALSERTGAQVQMQSNVIDGKRWFWADLATSQGQVWAGFPRDRINTKPLEGLFIISTLALLLLVVTASVLARRITSPLTRMAHAAEEVAKGRSPEPLPETGPRELANLARQFNETSQQVRELLADRTVLLAGISHDLRTPLTRLRLALEMLPRQTDPALKARMERDIEEMNAQISQAVELGSTLGAGERHRLDIGRLVNEVVGARPRIVWEPVRHCIQAVNALALRRILGNLIENALRYSQAPVEVRLDCNHRAAVIFVLDRGPGIPEGDRDAVFRPFYRLEGSRNRRTGGSGLGLAVARQLAVANDMEIHLSSRVGGGTVASVRLPPKEQAPEQHDSGGDTASAAPAAAAPPPASGPVAQAPTGQRTTARTHDADDS</sequence>
<evidence type="ECO:0000256" key="10">
    <source>
        <dbReference type="ARBA" id="ARBA00022777"/>
    </source>
</evidence>
<comment type="catalytic activity">
    <reaction evidence="1">
        <text>ATP + protein L-histidine = ADP + protein N-phospho-L-histidine.</text>
        <dbReference type="EC" id="2.7.13.3"/>
    </reaction>
</comment>
<feature type="region of interest" description="Disordered" evidence="15">
    <location>
        <begin position="435"/>
        <end position="485"/>
    </location>
</feature>
<dbReference type="InterPro" id="IPR003661">
    <property type="entry name" value="HisK_dim/P_dom"/>
</dbReference>
<name>A0ABS1CMC7_9GAMM</name>
<dbReference type="InterPro" id="IPR036890">
    <property type="entry name" value="HATPase_C_sf"/>
</dbReference>
<dbReference type="PROSITE" id="PS50885">
    <property type="entry name" value="HAMP"/>
    <property type="match status" value="1"/>
</dbReference>
<dbReference type="EMBL" id="NRRV01000049">
    <property type="protein sequence ID" value="MBK1632501.1"/>
    <property type="molecule type" value="Genomic_DNA"/>
</dbReference>
<evidence type="ECO:0000256" key="7">
    <source>
        <dbReference type="ARBA" id="ARBA00022679"/>
    </source>
</evidence>
<dbReference type="SUPFAM" id="SSF158472">
    <property type="entry name" value="HAMP domain-like"/>
    <property type="match status" value="1"/>
</dbReference>
<evidence type="ECO:0000256" key="15">
    <source>
        <dbReference type="SAM" id="MobiDB-lite"/>
    </source>
</evidence>
<feature type="domain" description="HAMP" evidence="18">
    <location>
        <begin position="179"/>
        <end position="231"/>
    </location>
</feature>
<accession>A0ABS1CMC7</accession>
<proteinExistence type="predicted"/>
<keyword evidence="5" id="KW-0997">Cell inner membrane</keyword>
<evidence type="ECO:0000256" key="13">
    <source>
        <dbReference type="ARBA" id="ARBA00023012"/>
    </source>
</evidence>
<evidence type="ECO:0000256" key="11">
    <source>
        <dbReference type="ARBA" id="ARBA00022840"/>
    </source>
</evidence>
<reference evidence="19 20" key="1">
    <citation type="journal article" date="2020" name="Microorganisms">
        <title>Osmotic Adaptation and Compatible Solute Biosynthesis of Phototrophic Bacteria as Revealed from Genome Analyses.</title>
        <authorList>
            <person name="Imhoff J.F."/>
            <person name="Rahn T."/>
            <person name="Kunzel S."/>
            <person name="Keller A."/>
            <person name="Neulinger S.C."/>
        </authorList>
    </citation>
    <scope>NUCLEOTIDE SEQUENCE [LARGE SCALE GENOMIC DNA]</scope>
    <source>
        <strain evidence="19 20">DSM 6210</strain>
    </source>
</reference>
<dbReference type="SUPFAM" id="SSF55874">
    <property type="entry name" value="ATPase domain of HSP90 chaperone/DNA topoisomerase II/histidine kinase"/>
    <property type="match status" value="1"/>
</dbReference>
<dbReference type="Pfam" id="PF00672">
    <property type="entry name" value="HAMP"/>
    <property type="match status" value="1"/>
</dbReference>
<evidence type="ECO:0000256" key="8">
    <source>
        <dbReference type="ARBA" id="ARBA00022692"/>
    </source>
</evidence>
<evidence type="ECO:0000256" key="2">
    <source>
        <dbReference type="ARBA" id="ARBA00004429"/>
    </source>
</evidence>
<evidence type="ECO:0000256" key="12">
    <source>
        <dbReference type="ARBA" id="ARBA00022989"/>
    </source>
</evidence>
<dbReference type="InterPro" id="IPR003660">
    <property type="entry name" value="HAMP_dom"/>
</dbReference>
<dbReference type="InterPro" id="IPR036097">
    <property type="entry name" value="HisK_dim/P_sf"/>
</dbReference>
<keyword evidence="7" id="KW-0808">Transferase</keyword>
<evidence type="ECO:0000256" key="9">
    <source>
        <dbReference type="ARBA" id="ARBA00022741"/>
    </source>
</evidence>
<evidence type="ECO:0000256" key="3">
    <source>
        <dbReference type="ARBA" id="ARBA00012438"/>
    </source>
</evidence>
<feature type="transmembrane region" description="Helical" evidence="16">
    <location>
        <begin position="12"/>
        <end position="40"/>
    </location>
</feature>
<dbReference type="CDD" id="cd00082">
    <property type="entry name" value="HisKA"/>
    <property type="match status" value="1"/>
</dbReference>
<evidence type="ECO:0000256" key="4">
    <source>
        <dbReference type="ARBA" id="ARBA00022475"/>
    </source>
</evidence>
<keyword evidence="10 19" id="KW-0418">Kinase</keyword>
<evidence type="ECO:0000259" key="18">
    <source>
        <dbReference type="PROSITE" id="PS50885"/>
    </source>
</evidence>
<dbReference type="CDD" id="cd00075">
    <property type="entry name" value="HATPase"/>
    <property type="match status" value="1"/>
</dbReference>
<keyword evidence="12 16" id="KW-1133">Transmembrane helix</keyword>
<dbReference type="Pfam" id="PF00512">
    <property type="entry name" value="HisKA"/>
    <property type="match status" value="1"/>
</dbReference>
<dbReference type="CDD" id="cd06225">
    <property type="entry name" value="HAMP"/>
    <property type="match status" value="1"/>
</dbReference>
<evidence type="ECO:0000256" key="16">
    <source>
        <dbReference type="SAM" id="Phobius"/>
    </source>
</evidence>